<dbReference type="InterPro" id="IPR009057">
    <property type="entry name" value="Homeodomain-like_sf"/>
</dbReference>
<dbReference type="GO" id="GO:0003677">
    <property type="term" value="F:DNA binding"/>
    <property type="evidence" value="ECO:0007669"/>
    <property type="project" value="UniProtKB-KW"/>
</dbReference>
<dbReference type="InterPro" id="IPR050639">
    <property type="entry name" value="SSR_resolvase"/>
</dbReference>
<dbReference type="CDD" id="cd00569">
    <property type="entry name" value="HTH_Hin_like"/>
    <property type="match status" value="1"/>
</dbReference>
<dbReference type="Gene3D" id="1.10.10.60">
    <property type="entry name" value="Homeodomain-like"/>
    <property type="match status" value="1"/>
</dbReference>
<comment type="caution">
    <text evidence="6">The sequence shown here is derived from an EMBL/GenBank/DDBJ whole genome shotgun (WGS) entry which is preliminary data.</text>
</comment>
<dbReference type="PANTHER" id="PTHR30461:SF2">
    <property type="entry name" value="SERINE RECOMBINASE PINE-RELATED"/>
    <property type="match status" value="1"/>
</dbReference>
<evidence type="ECO:0000256" key="4">
    <source>
        <dbReference type="SAM" id="MobiDB-lite"/>
    </source>
</evidence>
<keyword evidence="7" id="KW-1185">Reference proteome</keyword>
<reference evidence="6 7" key="1">
    <citation type="submission" date="2019-07" db="EMBL/GenBank/DDBJ databases">
        <title>Georgenia wutianyii sp. nov. and Georgenia *** sp. nov. isolated from plateau pika (Ochotona curzoniae) in the Qinghai-Tibet plateau of China.</title>
        <authorList>
            <person name="Tian Z."/>
        </authorList>
    </citation>
    <scope>NUCLEOTIDE SEQUENCE [LARGE SCALE GENOMIC DNA]</scope>
    <source>
        <strain evidence="6 7">Z446</strain>
    </source>
</reference>
<dbReference type="InterPro" id="IPR006119">
    <property type="entry name" value="Resolv_N"/>
</dbReference>
<evidence type="ECO:0000259" key="5">
    <source>
        <dbReference type="PROSITE" id="PS51736"/>
    </source>
</evidence>
<dbReference type="SUPFAM" id="SSF53041">
    <property type="entry name" value="Resolvase-like"/>
    <property type="match status" value="1"/>
</dbReference>
<dbReference type="InterPro" id="IPR006120">
    <property type="entry name" value="Resolvase_HTH_dom"/>
</dbReference>
<keyword evidence="3" id="KW-0233">DNA recombination</keyword>
<name>A0A552WSG0_9MICO</name>
<dbReference type="EMBL" id="VJXR01000020">
    <property type="protein sequence ID" value="TRW45646.1"/>
    <property type="molecule type" value="Genomic_DNA"/>
</dbReference>
<accession>A0A552WSG0</accession>
<dbReference type="AlphaFoldDB" id="A0A552WSG0"/>
<dbReference type="Proteomes" id="UP000318693">
    <property type="component" value="Unassembled WGS sequence"/>
</dbReference>
<evidence type="ECO:0000256" key="1">
    <source>
        <dbReference type="ARBA" id="ARBA00009913"/>
    </source>
</evidence>
<dbReference type="Pfam" id="PF02796">
    <property type="entry name" value="HTH_7"/>
    <property type="match status" value="1"/>
</dbReference>
<keyword evidence="2" id="KW-0238">DNA-binding</keyword>
<evidence type="ECO:0000256" key="3">
    <source>
        <dbReference type="ARBA" id="ARBA00023172"/>
    </source>
</evidence>
<dbReference type="InterPro" id="IPR036162">
    <property type="entry name" value="Resolvase-like_N_sf"/>
</dbReference>
<evidence type="ECO:0000256" key="2">
    <source>
        <dbReference type="ARBA" id="ARBA00023125"/>
    </source>
</evidence>
<sequence>MSETRVGNRRGRKPGCDRFPTLPHFGHRMSVLSGRPGRITDTTTPGGELVFTIMAAIAQMERRLIQERTLAGLEAARARGRVGGRPRSLTDDQVAEARRMREDGRPVAEIAALFRVARSTLAGYLTPTPVS</sequence>
<dbReference type="GO" id="GO:0000150">
    <property type="term" value="F:DNA strand exchange activity"/>
    <property type="evidence" value="ECO:0007669"/>
    <property type="project" value="InterPro"/>
</dbReference>
<dbReference type="PROSITE" id="PS51736">
    <property type="entry name" value="RECOMBINASES_3"/>
    <property type="match status" value="1"/>
</dbReference>
<feature type="region of interest" description="Disordered" evidence="4">
    <location>
        <begin position="1"/>
        <end position="22"/>
    </location>
</feature>
<evidence type="ECO:0000313" key="7">
    <source>
        <dbReference type="Proteomes" id="UP000318693"/>
    </source>
</evidence>
<evidence type="ECO:0000313" key="6">
    <source>
        <dbReference type="EMBL" id="TRW45646.1"/>
    </source>
</evidence>
<proteinExistence type="inferred from homology"/>
<gene>
    <name evidence="6" type="ORF">FJ693_08640</name>
</gene>
<dbReference type="PANTHER" id="PTHR30461">
    <property type="entry name" value="DNA-INVERTASE FROM LAMBDOID PROPHAGE"/>
    <property type="match status" value="1"/>
</dbReference>
<organism evidence="6 7">
    <name type="scientific">Georgenia yuyongxinii</name>
    <dbReference type="NCBI Taxonomy" id="2589797"/>
    <lineage>
        <taxon>Bacteria</taxon>
        <taxon>Bacillati</taxon>
        <taxon>Actinomycetota</taxon>
        <taxon>Actinomycetes</taxon>
        <taxon>Micrococcales</taxon>
        <taxon>Bogoriellaceae</taxon>
        <taxon>Georgenia</taxon>
    </lineage>
</organism>
<comment type="similarity">
    <text evidence="1">Belongs to the site-specific recombinase resolvase family.</text>
</comment>
<dbReference type="Pfam" id="PF00239">
    <property type="entry name" value="Resolvase"/>
    <property type="match status" value="1"/>
</dbReference>
<dbReference type="Gene3D" id="3.40.50.1390">
    <property type="entry name" value="Resolvase, N-terminal catalytic domain"/>
    <property type="match status" value="1"/>
</dbReference>
<dbReference type="SUPFAM" id="SSF46689">
    <property type="entry name" value="Homeodomain-like"/>
    <property type="match status" value="1"/>
</dbReference>
<feature type="domain" description="Resolvase/invertase-type recombinase catalytic" evidence="5">
    <location>
        <begin position="1"/>
        <end position="80"/>
    </location>
</feature>
<protein>
    <submittedName>
        <fullName evidence="6">Recombinase family protein</fullName>
    </submittedName>
</protein>